<dbReference type="InterPro" id="IPR023214">
    <property type="entry name" value="HAD_sf"/>
</dbReference>
<dbReference type="GO" id="GO:0016787">
    <property type="term" value="F:hydrolase activity"/>
    <property type="evidence" value="ECO:0007669"/>
    <property type="project" value="UniProtKB-KW"/>
</dbReference>
<dbReference type="EC" id="3.1.3.-" evidence="1"/>
<dbReference type="Pfam" id="PF08282">
    <property type="entry name" value="Hydrolase_3"/>
    <property type="match status" value="1"/>
</dbReference>
<dbReference type="CDD" id="cd07516">
    <property type="entry name" value="HAD_Pase"/>
    <property type="match status" value="1"/>
</dbReference>
<proteinExistence type="predicted"/>
<dbReference type="Proteomes" id="UP001597318">
    <property type="component" value="Unassembled WGS sequence"/>
</dbReference>
<dbReference type="PANTHER" id="PTHR10000:SF50">
    <property type="entry name" value="STRESS RESPONSE PROTEIN YHAX"/>
    <property type="match status" value="1"/>
</dbReference>
<reference evidence="2" key="1">
    <citation type="journal article" date="2019" name="Int. J. Syst. Evol. Microbiol.">
        <title>The Global Catalogue of Microorganisms (GCM) 10K type strain sequencing project: providing services to taxonomists for standard genome sequencing and annotation.</title>
        <authorList>
            <consortium name="The Broad Institute Genomics Platform"/>
            <consortium name="The Broad Institute Genome Sequencing Center for Infectious Disease"/>
            <person name="Wu L."/>
            <person name="Ma J."/>
        </authorList>
    </citation>
    <scope>NUCLEOTIDE SEQUENCE [LARGE SCALE GENOMIC DNA]</scope>
    <source>
        <strain evidence="2">CGMCC 1.15474</strain>
    </source>
</reference>
<protein>
    <submittedName>
        <fullName evidence="1">Cof-type HAD-IIB family hydrolase</fullName>
        <ecNumber evidence="1">3.1.3.-</ecNumber>
    </submittedName>
</protein>
<dbReference type="InterPro" id="IPR036412">
    <property type="entry name" value="HAD-like_sf"/>
</dbReference>
<dbReference type="SUPFAM" id="SSF56784">
    <property type="entry name" value="HAD-like"/>
    <property type="match status" value="1"/>
</dbReference>
<gene>
    <name evidence="1" type="ORF">ACFSKK_21345</name>
</gene>
<evidence type="ECO:0000313" key="2">
    <source>
        <dbReference type="Proteomes" id="UP001597318"/>
    </source>
</evidence>
<organism evidence="1 2">
    <name type="scientific">Metabacillus endolithicus</name>
    <dbReference type="NCBI Taxonomy" id="1535204"/>
    <lineage>
        <taxon>Bacteria</taxon>
        <taxon>Bacillati</taxon>
        <taxon>Bacillota</taxon>
        <taxon>Bacilli</taxon>
        <taxon>Bacillales</taxon>
        <taxon>Bacillaceae</taxon>
        <taxon>Metabacillus</taxon>
    </lineage>
</organism>
<dbReference type="RefSeq" id="WP_098795275.1">
    <property type="nucleotide sequence ID" value="NZ_CP095550.1"/>
</dbReference>
<dbReference type="EMBL" id="JBHUIK010000006">
    <property type="protein sequence ID" value="MFD2216223.1"/>
    <property type="molecule type" value="Genomic_DNA"/>
</dbReference>
<dbReference type="PANTHER" id="PTHR10000">
    <property type="entry name" value="PHOSPHOSERINE PHOSPHATASE"/>
    <property type="match status" value="1"/>
</dbReference>
<dbReference type="InterPro" id="IPR000150">
    <property type="entry name" value="Cof"/>
</dbReference>
<dbReference type="Gene3D" id="3.30.1240.10">
    <property type="match status" value="1"/>
</dbReference>
<dbReference type="NCBIfam" id="TIGR01484">
    <property type="entry name" value="HAD-SF-IIB"/>
    <property type="match status" value="1"/>
</dbReference>
<dbReference type="Gene3D" id="3.40.50.1000">
    <property type="entry name" value="HAD superfamily/HAD-like"/>
    <property type="match status" value="1"/>
</dbReference>
<dbReference type="InterPro" id="IPR006379">
    <property type="entry name" value="HAD-SF_hydro_IIB"/>
</dbReference>
<dbReference type="NCBIfam" id="TIGR00099">
    <property type="entry name" value="Cof-subfamily"/>
    <property type="match status" value="1"/>
</dbReference>
<accession>A0ABW5C1C9</accession>
<name>A0ABW5C1C9_9BACI</name>
<keyword evidence="2" id="KW-1185">Reference proteome</keyword>
<sequence length="290" mass="33148">MTFYRLLALNIDGTLLRSNGRLQASTKEAIDFVKEKEVYVTLVTNRHFQSAKKLAKALKLDSFLVTHGGAFISENLDEPFYEKRLSEDLTFNLVQVLENFNCNIRLTHERFSIGNRKKIASNLLSKSILNTSDSMFYPVQFVDSLGDTLRDEPVSATKIDVHFKYDEEKEEAEKLIQEAFDEVNLKTNSKSKSFEIVRKGVSKENGLRALASHLKIPLHETVAIGDSDDDIEMIKSAGLGVAMWNAPFEVKHAADWVTRSNNQQGVAYMVKEHFRKQQRQDFLRKIKIDK</sequence>
<keyword evidence="1" id="KW-0378">Hydrolase</keyword>
<comment type="caution">
    <text evidence="1">The sequence shown here is derived from an EMBL/GenBank/DDBJ whole genome shotgun (WGS) entry which is preliminary data.</text>
</comment>
<evidence type="ECO:0000313" key="1">
    <source>
        <dbReference type="EMBL" id="MFD2216223.1"/>
    </source>
</evidence>